<dbReference type="InterPro" id="IPR051446">
    <property type="entry name" value="HTH_trans_reg/aminotransferase"/>
</dbReference>
<dbReference type="SUPFAM" id="SSF46785">
    <property type="entry name" value="Winged helix' DNA-binding domain"/>
    <property type="match status" value="1"/>
</dbReference>
<reference evidence="9 10" key="1">
    <citation type="journal article" date="2018" name="J. Microbiol.">
        <title>Bacillus spongiae sp. nov., isolated from sponge of Jeju Island.</title>
        <authorList>
            <person name="Lee G.E."/>
            <person name="Im W.T."/>
            <person name="Park J.S."/>
        </authorList>
    </citation>
    <scope>NUCLEOTIDE SEQUENCE [LARGE SCALE GENOMIC DNA]</scope>
    <source>
        <strain evidence="9 10">135PIL107-10</strain>
    </source>
</reference>
<evidence type="ECO:0000256" key="4">
    <source>
        <dbReference type="ARBA" id="ARBA00022898"/>
    </source>
</evidence>
<gene>
    <name evidence="9" type="ORF">WAK64_08210</name>
</gene>
<sequence length="474" mass="54212">MDLIMVLNEQINIPLYQQLYEGIKKAINEGTLTPGTKLPSVRRMAQSHNISKMTVESGYQQLLAEGYIESRARSGFYVIEIDNLDELNSNHKLVYNYPNEVPLHPQDSILYNFHGSEIDMSTFPLRIWRRCMNEAMDNYNNNLAFYGDPQGEYDLRFEIANYLQQSRTVNCVPEQIIVGSGLQQTLSFLCLLLCKDGTRIAWEDPGYGDARSVCTDHGWDVVPISLAEDGINIDELRNSHANAVLVTPAHQYPYGMTMPIGKRIKLLEWARQTGSVIIEEDYDGEFRYGIKPIPSLQGMDTHSSVIYIGNFSKAFSPAMRMNYMVLPIRLLRRYHELKLNKYPSPVSRIQQRAMQIFMQKGHWDKHVRKMRTVYAKKQAVLIEALNKYMGDRIRIMGESAGLHLIIEVDIRKTQCDLIKEAFIHGVKVYPVERGQLQENINSQAGPRILLGFGGLSPSQINDGVMLIAQAWFRD</sequence>
<organism evidence="9 10">
    <name type="scientific">Bacillus spongiae</name>
    <dbReference type="NCBI Taxonomy" id="2683610"/>
    <lineage>
        <taxon>Bacteria</taxon>
        <taxon>Bacillati</taxon>
        <taxon>Bacillota</taxon>
        <taxon>Bacilli</taxon>
        <taxon>Bacillales</taxon>
        <taxon>Bacillaceae</taxon>
        <taxon>Bacillus</taxon>
    </lineage>
</organism>
<keyword evidence="5" id="KW-0805">Transcription regulation</keyword>
<accession>A0ABU8HCG3</accession>
<dbReference type="PANTHER" id="PTHR46577">
    <property type="entry name" value="HTH-TYPE TRANSCRIPTIONAL REGULATORY PROTEIN GABR"/>
    <property type="match status" value="1"/>
</dbReference>
<dbReference type="Pfam" id="PF00155">
    <property type="entry name" value="Aminotran_1_2"/>
    <property type="match status" value="1"/>
</dbReference>
<proteinExistence type="inferred from homology"/>
<evidence type="ECO:0000256" key="2">
    <source>
        <dbReference type="ARBA" id="ARBA00005384"/>
    </source>
</evidence>
<keyword evidence="3 9" id="KW-0032">Aminotransferase</keyword>
<keyword evidence="3 9" id="KW-0808">Transferase</keyword>
<dbReference type="CDD" id="cd00609">
    <property type="entry name" value="AAT_like"/>
    <property type="match status" value="1"/>
</dbReference>
<keyword evidence="6" id="KW-0238">DNA-binding</keyword>
<evidence type="ECO:0000313" key="10">
    <source>
        <dbReference type="Proteomes" id="UP001312865"/>
    </source>
</evidence>
<dbReference type="CDD" id="cd07377">
    <property type="entry name" value="WHTH_GntR"/>
    <property type="match status" value="1"/>
</dbReference>
<protein>
    <submittedName>
        <fullName evidence="9">PLP-dependent aminotransferase family protein</fullName>
    </submittedName>
</protein>
<feature type="domain" description="HTH gntR-type" evidence="8">
    <location>
        <begin position="13"/>
        <end position="81"/>
    </location>
</feature>
<dbReference type="InterPro" id="IPR036390">
    <property type="entry name" value="WH_DNA-bd_sf"/>
</dbReference>
<keyword evidence="7" id="KW-0804">Transcription</keyword>
<name>A0ABU8HCG3_9BACI</name>
<evidence type="ECO:0000256" key="3">
    <source>
        <dbReference type="ARBA" id="ARBA00022576"/>
    </source>
</evidence>
<dbReference type="InterPro" id="IPR004839">
    <property type="entry name" value="Aminotransferase_I/II_large"/>
</dbReference>
<dbReference type="InterPro" id="IPR015424">
    <property type="entry name" value="PyrdxlP-dep_Trfase"/>
</dbReference>
<dbReference type="InterPro" id="IPR036388">
    <property type="entry name" value="WH-like_DNA-bd_sf"/>
</dbReference>
<keyword evidence="4" id="KW-0663">Pyridoxal phosphate</keyword>
<dbReference type="Proteomes" id="UP001312865">
    <property type="component" value="Unassembled WGS sequence"/>
</dbReference>
<dbReference type="SUPFAM" id="SSF53383">
    <property type="entry name" value="PLP-dependent transferases"/>
    <property type="match status" value="1"/>
</dbReference>
<dbReference type="EMBL" id="JBBAXC010000005">
    <property type="protein sequence ID" value="MEI5907038.1"/>
    <property type="molecule type" value="Genomic_DNA"/>
</dbReference>
<dbReference type="PROSITE" id="PS50949">
    <property type="entry name" value="HTH_GNTR"/>
    <property type="match status" value="1"/>
</dbReference>
<dbReference type="GO" id="GO:0008483">
    <property type="term" value="F:transaminase activity"/>
    <property type="evidence" value="ECO:0007669"/>
    <property type="project" value="UniProtKB-KW"/>
</dbReference>
<evidence type="ECO:0000256" key="7">
    <source>
        <dbReference type="ARBA" id="ARBA00023163"/>
    </source>
</evidence>
<evidence type="ECO:0000256" key="5">
    <source>
        <dbReference type="ARBA" id="ARBA00023015"/>
    </source>
</evidence>
<comment type="caution">
    <text evidence="9">The sequence shown here is derived from an EMBL/GenBank/DDBJ whole genome shotgun (WGS) entry which is preliminary data.</text>
</comment>
<dbReference type="Gene3D" id="3.40.640.10">
    <property type="entry name" value="Type I PLP-dependent aspartate aminotransferase-like (Major domain)"/>
    <property type="match status" value="1"/>
</dbReference>
<dbReference type="PANTHER" id="PTHR46577:SF1">
    <property type="entry name" value="HTH-TYPE TRANSCRIPTIONAL REGULATORY PROTEIN GABR"/>
    <property type="match status" value="1"/>
</dbReference>
<evidence type="ECO:0000256" key="1">
    <source>
        <dbReference type="ARBA" id="ARBA00001933"/>
    </source>
</evidence>
<dbReference type="InterPro" id="IPR000524">
    <property type="entry name" value="Tscrpt_reg_HTH_GntR"/>
</dbReference>
<comment type="cofactor">
    <cofactor evidence="1">
        <name>pyridoxal 5'-phosphate</name>
        <dbReference type="ChEBI" id="CHEBI:597326"/>
    </cofactor>
</comment>
<evidence type="ECO:0000256" key="6">
    <source>
        <dbReference type="ARBA" id="ARBA00023125"/>
    </source>
</evidence>
<dbReference type="SMART" id="SM00345">
    <property type="entry name" value="HTH_GNTR"/>
    <property type="match status" value="1"/>
</dbReference>
<dbReference type="Pfam" id="PF00392">
    <property type="entry name" value="GntR"/>
    <property type="match status" value="1"/>
</dbReference>
<dbReference type="InterPro" id="IPR015421">
    <property type="entry name" value="PyrdxlP-dep_Trfase_major"/>
</dbReference>
<comment type="similarity">
    <text evidence="2">In the C-terminal section; belongs to the class-I pyridoxal-phosphate-dependent aminotransferase family.</text>
</comment>
<dbReference type="Gene3D" id="1.10.10.10">
    <property type="entry name" value="Winged helix-like DNA-binding domain superfamily/Winged helix DNA-binding domain"/>
    <property type="match status" value="1"/>
</dbReference>
<keyword evidence="10" id="KW-1185">Reference proteome</keyword>
<dbReference type="RefSeq" id="WP_336586474.1">
    <property type="nucleotide sequence ID" value="NZ_JBBAXC010000005.1"/>
</dbReference>
<evidence type="ECO:0000259" key="8">
    <source>
        <dbReference type="PROSITE" id="PS50949"/>
    </source>
</evidence>
<evidence type="ECO:0000313" key="9">
    <source>
        <dbReference type="EMBL" id="MEI5907038.1"/>
    </source>
</evidence>